<dbReference type="InterPro" id="IPR011006">
    <property type="entry name" value="CheY-like_superfamily"/>
</dbReference>
<dbReference type="Gene3D" id="3.40.50.2300">
    <property type="match status" value="1"/>
</dbReference>
<evidence type="ECO:0000313" key="6">
    <source>
        <dbReference type="EMBL" id="QKJ18304.1"/>
    </source>
</evidence>
<dbReference type="GO" id="GO:0006355">
    <property type="term" value="P:regulation of DNA-templated transcription"/>
    <property type="evidence" value="ECO:0007669"/>
    <property type="project" value="InterPro"/>
</dbReference>
<keyword evidence="1 3" id="KW-0597">Phosphoprotein</keyword>
<dbReference type="Gene3D" id="1.10.10.10">
    <property type="entry name" value="Winged helix-like DNA-binding domain superfamily/Winged helix DNA-binding domain"/>
    <property type="match status" value="1"/>
</dbReference>
<gene>
    <name evidence="6" type="ORF">HQM25_02065</name>
</gene>
<dbReference type="Pfam" id="PF00196">
    <property type="entry name" value="GerE"/>
    <property type="match status" value="1"/>
</dbReference>
<feature type="domain" description="HTH luxR-type" evidence="4">
    <location>
        <begin position="151"/>
        <end position="216"/>
    </location>
</feature>
<dbReference type="EMBL" id="CP054038">
    <property type="protein sequence ID" value="QKJ18304.1"/>
    <property type="molecule type" value="Genomic_DNA"/>
</dbReference>
<dbReference type="GO" id="GO:0000160">
    <property type="term" value="P:phosphorelay signal transduction system"/>
    <property type="evidence" value="ECO:0007669"/>
    <property type="project" value="InterPro"/>
</dbReference>
<feature type="domain" description="Response regulatory" evidence="5">
    <location>
        <begin position="17"/>
        <end position="132"/>
    </location>
</feature>
<dbReference type="InterPro" id="IPR058245">
    <property type="entry name" value="NreC/VraR/RcsB-like_REC"/>
</dbReference>
<dbReference type="InterPro" id="IPR036388">
    <property type="entry name" value="WH-like_DNA-bd_sf"/>
</dbReference>
<dbReference type="InterPro" id="IPR000792">
    <property type="entry name" value="Tscrpt_reg_LuxR_C"/>
</dbReference>
<evidence type="ECO:0000256" key="2">
    <source>
        <dbReference type="ARBA" id="ARBA00023125"/>
    </source>
</evidence>
<dbReference type="Pfam" id="PF00072">
    <property type="entry name" value="Response_reg"/>
    <property type="match status" value="1"/>
</dbReference>
<name>A0A7D4TPK7_9MICO</name>
<dbReference type="SUPFAM" id="SSF46894">
    <property type="entry name" value="C-terminal effector domain of the bipartite response regulators"/>
    <property type="match status" value="1"/>
</dbReference>
<reference evidence="6 7" key="1">
    <citation type="submission" date="2020-05" db="EMBL/GenBank/DDBJ databases">
        <title>Strain PA2F3 complete genome.</title>
        <authorList>
            <person name="Kim Y.-S."/>
            <person name="Kim S.-J."/>
            <person name="Jung H.-k."/>
            <person name="Kim S.-E."/>
            <person name="Kim K.-H."/>
        </authorList>
    </citation>
    <scope>NUCLEOTIDE SEQUENCE [LARGE SCALE GENOMIC DNA]</scope>
    <source>
        <strain evidence="6 7">PA2F3</strain>
    </source>
</reference>
<evidence type="ECO:0000259" key="4">
    <source>
        <dbReference type="PROSITE" id="PS50043"/>
    </source>
</evidence>
<dbReference type="PROSITE" id="PS50110">
    <property type="entry name" value="RESPONSE_REGULATORY"/>
    <property type="match status" value="1"/>
</dbReference>
<dbReference type="Proteomes" id="UP000502498">
    <property type="component" value="Chromosome"/>
</dbReference>
<dbReference type="PRINTS" id="PR00038">
    <property type="entry name" value="HTHLUXR"/>
</dbReference>
<evidence type="ECO:0000313" key="7">
    <source>
        <dbReference type="Proteomes" id="UP000502498"/>
    </source>
</evidence>
<accession>A0A7D4TPK7</accession>
<dbReference type="SMART" id="SM00448">
    <property type="entry name" value="REC"/>
    <property type="match status" value="1"/>
</dbReference>
<dbReference type="PROSITE" id="PS50043">
    <property type="entry name" value="HTH_LUXR_2"/>
    <property type="match status" value="1"/>
</dbReference>
<sequence>MHHSDGAATESGAVPRRVLIVDDHRSFAELLSQALVTAGYNVVGIVTDATQATRASISLEPDVVVMDIQMPKLDGLAATRSIRQIRPDAVVVIVTAHEDAAWISRAALAGAGAFIPKHASLDEMLSVLEKAGTGPIVVAPSAFAHDTALAARPAAVTLTAREQEVLAQLARGVPAKQIAITLGISENTCRGYIKAVRAKLDAHSQLEAIVRAQDLGLVPHSGGPAADPGDVRAGPA</sequence>
<dbReference type="GO" id="GO:0003677">
    <property type="term" value="F:DNA binding"/>
    <property type="evidence" value="ECO:0007669"/>
    <property type="project" value="UniProtKB-KW"/>
</dbReference>
<dbReference type="InterPro" id="IPR016032">
    <property type="entry name" value="Sig_transdc_resp-reg_C-effctor"/>
</dbReference>
<dbReference type="PANTHER" id="PTHR43214">
    <property type="entry name" value="TWO-COMPONENT RESPONSE REGULATOR"/>
    <property type="match status" value="1"/>
</dbReference>
<evidence type="ECO:0000256" key="3">
    <source>
        <dbReference type="PROSITE-ProRule" id="PRU00169"/>
    </source>
</evidence>
<dbReference type="SUPFAM" id="SSF52172">
    <property type="entry name" value="CheY-like"/>
    <property type="match status" value="1"/>
</dbReference>
<dbReference type="AlphaFoldDB" id="A0A7D4TPK7"/>
<dbReference type="CDD" id="cd17535">
    <property type="entry name" value="REC_NarL-like"/>
    <property type="match status" value="1"/>
</dbReference>
<organism evidence="6 7">
    <name type="scientific">Microbacterium hominis</name>
    <dbReference type="NCBI Taxonomy" id="162426"/>
    <lineage>
        <taxon>Bacteria</taxon>
        <taxon>Bacillati</taxon>
        <taxon>Actinomycetota</taxon>
        <taxon>Actinomycetes</taxon>
        <taxon>Micrococcales</taxon>
        <taxon>Microbacteriaceae</taxon>
        <taxon>Microbacterium</taxon>
    </lineage>
</organism>
<evidence type="ECO:0000256" key="1">
    <source>
        <dbReference type="ARBA" id="ARBA00022553"/>
    </source>
</evidence>
<dbReference type="InterPro" id="IPR001789">
    <property type="entry name" value="Sig_transdc_resp-reg_receiver"/>
</dbReference>
<dbReference type="SMART" id="SM00421">
    <property type="entry name" value="HTH_LUXR"/>
    <property type="match status" value="1"/>
</dbReference>
<dbReference type="RefSeq" id="WP_172988690.1">
    <property type="nucleotide sequence ID" value="NZ_CP054038.1"/>
</dbReference>
<keyword evidence="2" id="KW-0238">DNA-binding</keyword>
<evidence type="ECO:0000259" key="5">
    <source>
        <dbReference type="PROSITE" id="PS50110"/>
    </source>
</evidence>
<dbReference type="InterPro" id="IPR039420">
    <property type="entry name" value="WalR-like"/>
</dbReference>
<proteinExistence type="predicted"/>
<feature type="modified residue" description="4-aspartylphosphate" evidence="3">
    <location>
        <position position="67"/>
    </location>
</feature>
<dbReference type="CDD" id="cd06170">
    <property type="entry name" value="LuxR_C_like"/>
    <property type="match status" value="1"/>
</dbReference>
<protein>
    <submittedName>
        <fullName evidence="6">Response regulator transcription factor</fullName>
    </submittedName>
</protein>